<feature type="binding site" evidence="6">
    <location>
        <position position="142"/>
    </location>
    <ligand>
        <name>Mg(2+)</name>
        <dbReference type="ChEBI" id="CHEBI:18420"/>
    </ligand>
</feature>
<feature type="active site" description="Proton donor" evidence="5">
    <location>
        <position position="144"/>
    </location>
</feature>
<evidence type="ECO:0000256" key="4">
    <source>
        <dbReference type="ARBA" id="ARBA00022842"/>
    </source>
</evidence>
<dbReference type="SUPFAM" id="SSF56784">
    <property type="entry name" value="HAD-like"/>
    <property type="match status" value="1"/>
</dbReference>
<evidence type="ECO:0000256" key="3">
    <source>
        <dbReference type="ARBA" id="ARBA00022801"/>
    </source>
</evidence>
<dbReference type="AlphaFoldDB" id="A0A1D2A545"/>
<evidence type="ECO:0000256" key="5">
    <source>
        <dbReference type="PIRSR" id="PIRSR017434-1"/>
    </source>
</evidence>
<sequence length="645" mass="71169">MARAVVRSLKLCMRLLPADTPAAGGARLATTHRSGASLQISSRPASRCLTLYAGTSMEGGWQPDRHVASCHRPCAPPTQPPAAKLDARTAMSAVFPPPPPLASEANPLWTDDAAEEPCMPPSRRIFCNRSLNMAAVRAVGFDMDYTLAQYKPETFEVLAHDETVKKLVSAFGYPKSLLDLEFDWRYMSRGLVIDKQRGNMLKVDRHKYVKLAYHGFSELPRAARLATYNDAPQRHGYDEPAYALIDTLFSLAEAHLFMQLVELLDAGGSGLPLGKQYADLYRDVRGAVDLCHRDGSIKREVAADPARYIHADPSLGPVLGALRASGKRVFLATNSLWDYTHVVMNYLVEGRVGAARSTSWLSRFDVVVTGCGKPRFFAERKDLFEVHPPSGMLWNTEGGSPMVPIGEDDLPSAALGSTAPSARDVAPPRPGGEARVFQGGSFHDLHKMLGVAAGSEVLYVGDHIYGDVLRSKKALGWRTMLVIPELESELQGLAERGGDMAELRRLRRMRDAVDDRLQRLQWRAARHAGGTAEGHDGVAGDQAAAAEVQAAMDKLQQERDRLRGLHQSLLQRHHEHFHPVWGQVLKTGYQNSRYAHQIERFACLYTSHVANLMFYSPDKSYKARPDTMCHEDELAPASELPPPCP</sequence>
<dbReference type="PANTHER" id="PTHR12103">
    <property type="entry name" value="5'-NUCLEOTIDASE DOMAIN-CONTAINING"/>
    <property type="match status" value="1"/>
</dbReference>
<dbReference type="Pfam" id="PF05761">
    <property type="entry name" value="5_nucleotid"/>
    <property type="match status" value="1"/>
</dbReference>
<keyword evidence="2 6" id="KW-0479">Metal-binding</keyword>
<proteinExistence type="inferred from homology"/>
<evidence type="ECO:0000256" key="1">
    <source>
        <dbReference type="ARBA" id="ARBA00009589"/>
    </source>
</evidence>
<dbReference type="GO" id="GO:0008253">
    <property type="term" value="F:5'-nucleotidase activity"/>
    <property type="evidence" value="ECO:0007669"/>
    <property type="project" value="TreeGrafter"/>
</dbReference>
<dbReference type="InterPro" id="IPR036412">
    <property type="entry name" value="HAD-like_sf"/>
</dbReference>
<name>A0A1D2A545_AUXPR</name>
<keyword evidence="3" id="KW-0378">Hydrolase</keyword>
<dbReference type="InterPro" id="IPR016695">
    <property type="entry name" value="Pur_nucleotidase"/>
</dbReference>
<dbReference type="PANTHER" id="PTHR12103:SF15">
    <property type="entry name" value="CYTOSOLIC PURINE 5'-NUCLEOTIDASE"/>
    <property type="match status" value="1"/>
</dbReference>
<organism evidence="8">
    <name type="scientific">Auxenochlorella protothecoides</name>
    <name type="common">Green microalga</name>
    <name type="synonym">Chlorella protothecoides</name>
    <dbReference type="NCBI Taxonomy" id="3075"/>
    <lineage>
        <taxon>Eukaryota</taxon>
        <taxon>Viridiplantae</taxon>
        <taxon>Chlorophyta</taxon>
        <taxon>core chlorophytes</taxon>
        <taxon>Trebouxiophyceae</taxon>
        <taxon>Chlorellales</taxon>
        <taxon>Chlorellaceae</taxon>
        <taxon>Auxenochlorella</taxon>
    </lineage>
</organism>
<evidence type="ECO:0008006" key="9">
    <source>
        <dbReference type="Google" id="ProtNLM"/>
    </source>
</evidence>
<dbReference type="Gene3D" id="3.40.50.1000">
    <property type="entry name" value="HAD superfamily/HAD-like"/>
    <property type="match status" value="2"/>
</dbReference>
<feature type="coiled-coil region" evidence="7">
    <location>
        <begin position="503"/>
        <end position="572"/>
    </location>
</feature>
<evidence type="ECO:0000313" key="8">
    <source>
        <dbReference type="EMBL" id="JAT74095.1"/>
    </source>
</evidence>
<dbReference type="CDD" id="cd07522">
    <property type="entry name" value="HAD_cN-II"/>
    <property type="match status" value="1"/>
</dbReference>
<dbReference type="NCBIfam" id="TIGR02244">
    <property type="entry name" value="HAD-IG-Ncltidse"/>
    <property type="match status" value="1"/>
</dbReference>
<dbReference type="PIRSF" id="PIRSF017434">
    <property type="entry name" value="Purine_5'-nucleotidase"/>
    <property type="match status" value="1"/>
</dbReference>
<dbReference type="InterPro" id="IPR023214">
    <property type="entry name" value="HAD_sf"/>
</dbReference>
<feature type="binding site" evidence="6">
    <location>
        <position position="144"/>
    </location>
    <ligand>
        <name>GMP</name>
        <dbReference type="ChEBI" id="CHEBI:58115"/>
    </ligand>
</feature>
<protein>
    <recommendedName>
        <fullName evidence="9">Cytosolic purine 5'-nucleotidase</fullName>
    </recommendedName>
</protein>
<evidence type="ECO:0000256" key="2">
    <source>
        <dbReference type="ARBA" id="ARBA00022723"/>
    </source>
</evidence>
<dbReference type="InterPro" id="IPR008380">
    <property type="entry name" value="HAD-SF_hydro_IG_5-nucl"/>
</dbReference>
<keyword evidence="4 6" id="KW-0460">Magnesium</keyword>
<reference evidence="8" key="1">
    <citation type="submission" date="2015-08" db="EMBL/GenBank/DDBJ databases">
        <authorList>
            <person name="Babu N.S."/>
            <person name="Beckwith C.J."/>
            <person name="Beseler K.G."/>
            <person name="Brison A."/>
            <person name="Carone J.V."/>
            <person name="Caskin T.P."/>
            <person name="Diamond M."/>
            <person name="Durham M.E."/>
            <person name="Foxe J.M."/>
            <person name="Go M."/>
            <person name="Henderson B.A."/>
            <person name="Jones I.B."/>
            <person name="McGettigan J.A."/>
            <person name="Micheletti S.J."/>
            <person name="Nasrallah M.E."/>
            <person name="Ortiz D."/>
            <person name="Piller C.R."/>
            <person name="Privatt S.R."/>
            <person name="Schneider S.L."/>
            <person name="Sharp S."/>
            <person name="Smith T.C."/>
            <person name="Stanton J.D."/>
            <person name="Ullery H.E."/>
            <person name="Wilson R.J."/>
            <person name="Serrano M.G."/>
            <person name="Buck G."/>
            <person name="Lee V."/>
            <person name="Wang Y."/>
            <person name="Carvalho R."/>
            <person name="Voegtly L."/>
            <person name="Shi R."/>
            <person name="Duckworth R."/>
            <person name="Johnson A."/>
            <person name="Loviza R."/>
            <person name="Walstead R."/>
            <person name="Shah Z."/>
            <person name="Kiflezghi M."/>
            <person name="Wade K."/>
            <person name="Ball S.L."/>
            <person name="Bradley K.W."/>
            <person name="Asai D.J."/>
            <person name="Bowman C.A."/>
            <person name="Russell D.A."/>
            <person name="Pope W.H."/>
            <person name="Jacobs-Sera D."/>
            <person name="Hendrix R.W."/>
            <person name="Hatfull G.F."/>
        </authorList>
    </citation>
    <scope>NUCLEOTIDE SEQUENCE</scope>
</reference>
<feature type="active site" description="Nucleophile" evidence="5">
    <location>
        <position position="142"/>
    </location>
</feature>
<evidence type="ECO:0000256" key="7">
    <source>
        <dbReference type="SAM" id="Coils"/>
    </source>
</evidence>
<feature type="binding site" evidence="6">
    <location>
        <position position="462"/>
    </location>
    <ligand>
        <name>Mg(2+)</name>
        <dbReference type="ChEBI" id="CHEBI:18420"/>
    </ligand>
</feature>
<evidence type="ECO:0000256" key="6">
    <source>
        <dbReference type="PIRSR" id="PIRSR017434-2"/>
    </source>
</evidence>
<keyword evidence="7" id="KW-0175">Coiled coil</keyword>
<dbReference type="GO" id="GO:0046872">
    <property type="term" value="F:metal ion binding"/>
    <property type="evidence" value="ECO:0007669"/>
    <property type="project" value="UniProtKB-KW"/>
</dbReference>
<dbReference type="EMBL" id="GDKF01004527">
    <property type="protein sequence ID" value="JAT74095.1"/>
    <property type="molecule type" value="Transcribed_RNA"/>
</dbReference>
<gene>
    <name evidence="8" type="ORF">g.58459</name>
</gene>
<accession>A0A1D2A545</accession>
<comment type="cofactor">
    <cofactor evidence="6">
        <name>Mg(2+)</name>
        <dbReference type="ChEBI" id="CHEBI:18420"/>
    </cofactor>
    <text evidence="6">Binds 1 Mg(2+) ion per subunit.</text>
</comment>
<comment type="similarity">
    <text evidence="1">Belongs to the 5'(3')-deoxyribonucleotidase family.</text>
</comment>